<protein>
    <submittedName>
        <fullName evidence="2">DinB superfamily protein</fullName>
    </submittedName>
</protein>
<reference evidence="2 3" key="1">
    <citation type="submission" date="2016-10" db="EMBL/GenBank/DDBJ databases">
        <authorList>
            <person name="de Groot N.N."/>
        </authorList>
    </citation>
    <scope>NUCLEOTIDE SEQUENCE [LARGE SCALE GENOMIC DNA]</scope>
    <source>
        <strain evidence="2 3">DSM 527</strain>
    </source>
</reference>
<feature type="domain" description="DinB-like" evidence="1">
    <location>
        <begin position="17"/>
        <end position="139"/>
    </location>
</feature>
<organism evidence="2 3">
    <name type="scientific">Chitinophaga filiformis</name>
    <name type="common">Myxococcus filiformis</name>
    <name type="synonym">Flexibacter filiformis</name>
    <dbReference type="NCBI Taxonomy" id="104663"/>
    <lineage>
        <taxon>Bacteria</taxon>
        <taxon>Pseudomonadati</taxon>
        <taxon>Bacteroidota</taxon>
        <taxon>Chitinophagia</taxon>
        <taxon>Chitinophagales</taxon>
        <taxon>Chitinophagaceae</taxon>
        <taxon>Chitinophaga</taxon>
    </lineage>
</organism>
<dbReference type="STRING" id="104663.SAMN04488121_1011125"/>
<accession>A0A1G7J7I4</accession>
<dbReference type="RefSeq" id="WP_089829329.1">
    <property type="nucleotide sequence ID" value="NZ_FNBN01000001.1"/>
</dbReference>
<dbReference type="EMBL" id="FNBN01000001">
    <property type="protein sequence ID" value="SDF20754.1"/>
    <property type="molecule type" value="Genomic_DNA"/>
</dbReference>
<dbReference type="PANTHER" id="PTHR39473:SF1">
    <property type="entry name" value="DINB-LIKE DOMAIN-CONTAINING PROTEIN"/>
    <property type="match status" value="1"/>
</dbReference>
<dbReference type="PANTHER" id="PTHR39473">
    <property type="match status" value="1"/>
</dbReference>
<evidence type="ECO:0000313" key="3">
    <source>
        <dbReference type="Proteomes" id="UP000199045"/>
    </source>
</evidence>
<name>A0A1G7J7I4_CHIFI</name>
<dbReference type="AlphaFoldDB" id="A0A1G7J7I4"/>
<dbReference type="InterPro" id="IPR024775">
    <property type="entry name" value="DinB-like"/>
</dbReference>
<sequence>MTTSVSQVTAPLAGLLMQLQDLLERLTDEQYVRPIKLLSNATLGQHTRHIIEFFQELNTGYISGKVNYDKRKRDYRIETSRSCSIDSLASVISLLDKKDRKLVLSIDYSNDSEEPGAVETNYSRELVYNLEHTVHHMALLRIGVSTVSTIMLPEEFGVAISTLKHRNACVQ</sequence>
<dbReference type="Proteomes" id="UP000199045">
    <property type="component" value="Unassembled WGS sequence"/>
</dbReference>
<dbReference type="OrthoDB" id="1162179at2"/>
<evidence type="ECO:0000313" key="2">
    <source>
        <dbReference type="EMBL" id="SDF20754.1"/>
    </source>
</evidence>
<evidence type="ECO:0000259" key="1">
    <source>
        <dbReference type="Pfam" id="PF12867"/>
    </source>
</evidence>
<gene>
    <name evidence="2" type="ORF">SAMN04488121_1011125</name>
</gene>
<dbReference type="Pfam" id="PF12867">
    <property type="entry name" value="DinB_2"/>
    <property type="match status" value="1"/>
</dbReference>
<dbReference type="SUPFAM" id="SSF109854">
    <property type="entry name" value="DinB/YfiT-like putative metalloenzymes"/>
    <property type="match status" value="1"/>
</dbReference>
<proteinExistence type="predicted"/>
<dbReference type="InterPro" id="IPR034660">
    <property type="entry name" value="DinB/YfiT-like"/>
</dbReference>